<dbReference type="PIRSF" id="PIRSF017321">
    <property type="entry name" value="GWT1"/>
    <property type="match status" value="1"/>
</dbReference>
<feature type="transmembrane region" description="Helical" evidence="8">
    <location>
        <begin position="367"/>
        <end position="391"/>
    </location>
</feature>
<evidence type="ECO:0000256" key="9">
    <source>
        <dbReference type="SAM" id="MobiDB-lite"/>
    </source>
</evidence>
<feature type="transmembrane region" description="Helical" evidence="8">
    <location>
        <begin position="94"/>
        <end position="112"/>
    </location>
</feature>
<feature type="transmembrane region" description="Helical" evidence="8">
    <location>
        <begin position="63"/>
        <end position="82"/>
    </location>
</feature>
<evidence type="ECO:0000313" key="10">
    <source>
        <dbReference type="EMBL" id="KNE61508.1"/>
    </source>
</evidence>
<dbReference type="OrthoDB" id="15270at2759"/>
<gene>
    <name evidence="10" type="ORF">AMAG_06326</name>
</gene>
<keyword evidence="8" id="KW-0256">Endoplasmic reticulum</keyword>
<evidence type="ECO:0000256" key="5">
    <source>
        <dbReference type="ARBA" id="ARBA00022692"/>
    </source>
</evidence>
<feature type="transmembrane region" description="Helical" evidence="8">
    <location>
        <begin position="439"/>
        <end position="458"/>
    </location>
</feature>
<feature type="transmembrane region" description="Helical" evidence="8">
    <location>
        <begin position="403"/>
        <end position="427"/>
    </location>
</feature>
<evidence type="ECO:0000256" key="2">
    <source>
        <dbReference type="ARBA" id="ARBA00004687"/>
    </source>
</evidence>
<feature type="transmembrane region" description="Helical" evidence="8">
    <location>
        <begin position="169"/>
        <end position="190"/>
    </location>
</feature>
<evidence type="ECO:0000313" key="11">
    <source>
        <dbReference type="Proteomes" id="UP000054350"/>
    </source>
</evidence>
<reference evidence="10 11" key="2">
    <citation type="submission" date="2009-11" db="EMBL/GenBank/DDBJ databases">
        <title>The Genome Sequence of Allomyces macrogynus strain ATCC 38327.</title>
        <authorList>
            <consortium name="The Broad Institute Genome Sequencing Platform"/>
            <person name="Russ C."/>
            <person name="Cuomo C."/>
            <person name="Shea T."/>
            <person name="Young S.K."/>
            <person name="Zeng Q."/>
            <person name="Koehrsen M."/>
            <person name="Haas B."/>
            <person name="Borodovsky M."/>
            <person name="Guigo R."/>
            <person name="Alvarado L."/>
            <person name="Berlin A."/>
            <person name="Borenstein D."/>
            <person name="Chen Z."/>
            <person name="Engels R."/>
            <person name="Freedman E."/>
            <person name="Gellesch M."/>
            <person name="Goldberg J."/>
            <person name="Griggs A."/>
            <person name="Gujja S."/>
            <person name="Heiman D."/>
            <person name="Hepburn T."/>
            <person name="Howarth C."/>
            <person name="Jen D."/>
            <person name="Larson L."/>
            <person name="Lewis B."/>
            <person name="Mehta T."/>
            <person name="Park D."/>
            <person name="Pearson M."/>
            <person name="Roberts A."/>
            <person name="Saif S."/>
            <person name="Shenoy N."/>
            <person name="Sisk P."/>
            <person name="Stolte C."/>
            <person name="Sykes S."/>
            <person name="Walk T."/>
            <person name="White J."/>
            <person name="Yandava C."/>
            <person name="Burger G."/>
            <person name="Gray M.W."/>
            <person name="Holland P.W.H."/>
            <person name="King N."/>
            <person name="Lang F.B.F."/>
            <person name="Roger A.J."/>
            <person name="Ruiz-Trillo I."/>
            <person name="Lander E."/>
            <person name="Nusbaum C."/>
        </authorList>
    </citation>
    <scope>NUCLEOTIDE SEQUENCE [LARGE SCALE GENOMIC DNA]</scope>
    <source>
        <strain evidence="10 11">ATCC 38327</strain>
    </source>
</reference>
<organism evidence="10 11">
    <name type="scientific">Allomyces macrogynus (strain ATCC 38327)</name>
    <name type="common">Allomyces javanicus var. macrogynus</name>
    <dbReference type="NCBI Taxonomy" id="578462"/>
    <lineage>
        <taxon>Eukaryota</taxon>
        <taxon>Fungi</taxon>
        <taxon>Fungi incertae sedis</taxon>
        <taxon>Blastocladiomycota</taxon>
        <taxon>Blastocladiomycetes</taxon>
        <taxon>Blastocladiales</taxon>
        <taxon>Blastocladiaceae</taxon>
        <taxon>Allomyces</taxon>
    </lineage>
</organism>
<keyword evidence="8" id="KW-0808">Transferase</keyword>
<name>A0A0L0SG82_ALLM3</name>
<dbReference type="Proteomes" id="UP000054350">
    <property type="component" value="Unassembled WGS sequence"/>
</dbReference>
<sequence>MEEQLAAVLRDADQFQPASHAPGSPPFAATGPGTMSEQEIRRREKEQFVSGLTGTSMEEVHRVMLVAVFSYLALKLIIHQFGHGSSYLARVPRPIRWLLEFAFLVAVPNAAVLWPDLLAHRATICAMFGLLVAVAYPRPGSLARMPPSHAHMKEWTRQLNDRVKPAVTVYRALMMSLTCFAILAVDFHVFPRRFAKTEVFGTSLMDIGVGCFVFSQGLTVGLKQGSTSASTPSVWASIRRGWPLWLLGLGRVISVKGLDYQEHVSEYGVHWNFFFTLAALGPIVVFLDRWVRWSDAPMAAMLLIDYEVLLAKGLQHYVLTAPRTNLISANREGLTSLFGYVAIFLAARHVGRTLASPLPTVTAWRRLLFRTLAPQIALTAAALWVARTAFLTDVSRRLCNAPFVLWTVAVNAGMVALLVLVDAVVFTDSATAAIEVADAVNANGLVVFLGANLATGAVNMVVDTLRVPDAAAVAVLSAYMSSVVLVALGMYRMRWIVKF</sequence>
<comment type="similarity">
    <text evidence="3 8">Belongs to the PIGW family.</text>
</comment>
<comment type="caution">
    <text evidence="8">Lacks conserved residue(s) required for the propagation of feature annotation.</text>
</comment>
<evidence type="ECO:0000256" key="8">
    <source>
        <dbReference type="RuleBase" id="RU280819"/>
    </source>
</evidence>
<comment type="function">
    <text evidence="8">A acetyltransferase, which acetylates the inositol ring of phosphatidylinositol during biosynthesis of GPI-anchor.</text>
</comment>
<dbReference type="PANTHER" id="PTHR20661:SF0">
    <property type="entry name" value="PHOSPHATIDYLINOSITOL-GLYCAN BIOSYNTHESIS CLASS W PROTEIN"/>
    <property type="match status" value="1"/>
</dbReference>
<keyword evidence="5 8" id="KW-0812">Transmembrane</keyword>
<dbReference type="GO" id="GO:0006506">
    <property type="term" value="P:GPI anchor biosynthetic process"/>
    <property type="evidence" value="ECO:0007669"/>
    <property type="project" value="UniProtKB-UniPathway"/>
</dbReference>
<dbReference type="OMA" id="GLYVMQP"/>
<dbReference type="GO" id="GO:0032216">
    <property type="term" value="F:glucosaminyl-phosphatidylinositol O-acyltransferase activity"/>
    <property type="evidence" value="ECO:0007669"/>
    <property type="project" value="TreeGrafter"/>
</dbReference>
<dbReference type="AlphaFoldDB" id="A0A0L0SG82"/>
<keyword evidence="6 8" id="KW-1133">Transmembrane helix</keyword>
<feature type="transmembrane region" description="Helical" evidence="8">
    <location>
        <begin position="269"/>
        <end position="287"/>
    </location>
</feature>
<comment type="pathway">
    <text evidence="2 8">Glycolipid biosynthesis; glycosylphosphatidylinositol-anchor biosynthesis.</text>
</comment>
<comment type="subcellular location">
    <subcellularLocation>
        <location evidence="8">Endoplasmic reticulum membrane</location>
        <topology evidence="8">Multi-pass membrane protein</topology>
    </subcellularLocation>
    <subcellularLocation>
        <location evidence="1">Membrane</location>
        <topology evidence="1">Multi-pass membrane protein</topology>
    </subcellularLocation>
</comment>
<dbReference type="EMBL" id="GG745338">
    <property type="protein sequence ID" value="KNE61508.1"/>
    <property type="molecule type" value="Genomic_DNA"/>
</dbReference>
<accession>A0A0L0SG82</accession>
<dbReference type="EC" id="2.3.-.-" evidence="8"/>
<dbReference type="STRING" id="578462.A0A0L0SG82"/>
<dbReference type="PANTHER" id="PTHR20661">
    <property type="entry name" value="PHOSPHATIDYLINOSITOL-GLYCAN BIOSYNTHESIS CLASS W PROTEIN"/>
    <property type="match status" value="1"/>
</dbReference>
<dbReference type="Pfam" id="PF06423">
    <property type="entry name" value="GWT1"/>
    <property type="match status" value="1"/>
</dbReference>
<dbReference type="GO" id="GO:0072659">
    <property type="term" value="P:protein localization to plasma membrane"/>
    <property type="evidence" value="ECO:0007669"/>
    <property type="project" value="TreeGrafter"/>
</dbReference>
<reference evidence="10 11" key="1">
    <citation type="submission" date="2009-11" db="EMBL/GenBank/DDBJ databases">
        <title>Annotation of Allomyces macrogynus ATCC 38327.</title>
        <authorList>
            <consortium name="The Broad Institute Genome Sequencing Platform"/>
            <person name="Russ C."/>
            <person name="Cuomo C."/>
            <person name="Burger G."/>
            <person name="Gray M.W."/>
            <person name="Holland P.W.H."/>
            <person name="King N."/>
            <person name="Lang F.B.F."/>
            <person name="Roger A.J."/>
            <person name="Ruiz-Trillo I."/>
            <person name="Young S.K."/>
            <person name="Zeng Q."/>
            <person name="Gargeya S."/>
            <person name="Fitzgerald M."/>
            <person name="Haas B."/>
            <person name="Abouelleil A."/>
            <person name="Alvarado L."/>
            <person name="Arachchi H.M."/>
            <person name="Berlin A."/>
            <person name="Chapman S.B."/>
            <person name="Gearin G."/>
            <person name="Goldberg J."/>
            <person name="Griggs A."/>
            <person name="Gujja S."/>
            <person name="Hansen M."/>
            <person name="Heiman D."/>
            <person name="Howarth C."/>
            <person name="Larimer J."/>
            <person name="Lui A."/>
            <person name="MacDonald P.J.P."/>
            <person name="McCowen C."/>
            <person name="Montmayeur A."/>
            <person name="Murphy C."/>
            <person name="Neiman D."/>
            <person name="Pearson M."/>
            <person name="Priest M."/>
            <person name="Roberts A."/>
            <person name="Saif S."/>
            <person name="Shea T."/>
            <person name="Sisk P."/>
            <person name="Stolte C."/>
            <person name="Sykes S."/>
            <person name="Wortman J."/>
            <person name="Nusbaum C."/>
            <person name="Birren B."/>
        </authorList>
    </citation>
    <scope>NUCLEOTIDE SEQUENCE [LARGE SCALE GENOMIC DNA]</scope>
    <source>
        <strain evidence="10 11">ATCC 38327</strain>
    </source>
</reference>
<protein>
    <recommendedName>
        <fullName evidence="8">GPI-anchored wall transfer protein</fullName>
        <ecNumber evidence="8">2.3.-.-</ecNumber>
    </recommendedName>
</protein>
<dbReference type="eggNOG" id="KOG0411">
    <property type="taxonomic scope" value="Eukaryota"/>
</dbReference>
<evidence type="ECO:0000256" key="4">
    <source>
        <dbReference type="ARBA" id="ARBA00022502"/>
    </source>
</evidence>
<proteinExistence type="inferred from homology"/>
<keyword evidence="7 8" id="KW-0472">Membrane</keyword>
<feature type="region of interest" description="Disordered" evidence="9">
    <location>
        <begin position="16"/>
        <end position="36"/>
    </location>
</feature>
<dbReference type="GO" id="GO:0005789">
    <property type="term" value="C:endoplasmic reticulum membrane"/>
    <property type="evidence" value="ECO:0007669"/>
    <property type="project" value="UniProtKB-SubCell"/>
</dbReference>
<keyword evidence="11" id="KW-1185">Reference proteome</keyword>
<keyword evidence="4 8" id="KW-0337">GPI-anchor biosynthesis</keyword>
<feature type="transmembrane region" description="Helical" evidence="8">
    <location>
        <begin position="470"/>
        <end position="491"/>
    </location>
</feature>
<evidence type="ECO:0000256" key="1">
    <source>
        <dbReference type="ARBA" id="ARBA00004141"/>
    </source>
</evidence>
<evidence type="ECO:0000256" key="6">
    <source>
        <dbReference type="ARBA" id="ARBA00022989"/>
    </source>
</evidence>
<evidence type="ECO:0000256" key="7">
    <source>
        <dbReference type="ARBA" id="ARBA00023136"/>
    </source>
</evidence>
<evidence type="ECO:0000256" key="3">
    <source>
        <dbReference type="ARBA" id="ARBA00007559"/>
    </source>
</evidence>
<dbReference type="UniPathway" id="UPA00196"/>
<keyword evidence="8" id="KW-0012">Acyltransferase</keyword>
<dbReference type="VEuPathDB" id="FungiDB:AMAG_06326"/>
<dbReference type="InterPro" id="IPR009447">
    <property type="entry name" value="PIGW/GWT1"/>
</dbReference>